<reference evidence="3 4" key="1">
    <citation type="submission" date="2019-05" db="EMBL/GenBank/DDBJ databases">
        <title>Another draft genome of Portunus trituberculatus and its Hox gene families provides insights of decapod evolution.</title>
        <authorList>
            <person name="Jeong J.-H."/>
            <person name="Song I."/>
            <person name="Kim S."/>
            <person name="Choi T."/>
            <person name="Kim D."/>
            <person name="Ryu S."/>
            <person name="Kim W."/>
        </authorList>
    </citation>
    <scope>NUCLEOTIDE SEQUENCE [LARGE SCALE GENOMIC DNA]</scope>
    <source>
        <tissue evidence="3">Muscle</tissue>
    </source>
</reference>
<comment type="caution">
    <text evidence="3">The sequence shown here is derived from an EMBL/GenBank/DDBJ whole genome shotgun (WGS) entry which is preliminary data.</text>
</comment>
<protein>
    <submittedName>
        <fullName evidence="3">Uncharacterized protein</fullName>
    </submittedName>
</protein>
<dbReference type="AlphaFoldDB" id="A0A5B7DFG4"/>
<feature type="transmembrane region" description="Helical" evidence="2">
    <location>
        <begin position="77"/>
        <end position="100"/>
    </location>
</feature>
<feature type="compositionally biased region" description="Basic and acidic residues" evidence="1">
    <location>
        <begin position="116"/>
        <end position="127"/>
    </location>
</feature>
<gene>
    <name evidence="3" type="ORF">E2C01_012882</name>
</gene>
<organism evidence="3 4">
    <name type="scientific">Portunus trituberculatus</name>
    <name type="common">Swimming crab</name>
    <name type="synonym">Neptunus trituberculatus</name>
    <dbReference type="NCBI Taxonomy" id="210409"/>
    <lineage>
        <taxon>Eukaryota</taxon>
        <taxon>Metazoa</taxon>
        <taxon>Ecdysozoa</taxon>
        <taxon>Arthropoda</taxon>
        <taxon>Crustacea</taxon>
        <taxon>Multicrustacea</taxon>
        <taxon>Malacostraca</taxon>
        <taxon>Eumalacostraca</taxon>
        <taxon>Eucarida</taxon>
        <taxon>Decapoda</taxon>
        <taxon>Pleocyemata</taxon>
        <taxon>Brachyura</taxon>
        <taxon>Eubrachyura</taxon>
        <taxon>Portunoidea</taxon>
        <taxon>Portunidae</taxon>
        <taxon>Portuninae</taxon>
        <taxon>Portunus</taxon>
    </lineage>
</organism>
<evidence type="ECO:0000313" key="3">
    <source>
        <dbReference type="EMBL" id="MPC19953.1"/>
    </source>
</evidence>
<name>A0A5B7DFG4_PORTR</name>
<dbReference type="Proteomes" id="UP000324222">
    <property type="component" value="Unassembled WGS sequence"/>
</dbReference>
<keyword evidence="2" id="KW-1133">Transmembrane helix</keyword>
<dbReference type="EMBL" id="VSRR010000820">
    <property type="protein sequence ID" value="MPC19953.1"/>
    <property type="molecule type" value="Genomic_DNA"/>
</dbReference>
<keyword evidence="2" id="KW-0472">Membrane</keyword>
<sequence>MATSHPSRSGLPAGMGDTGSSGIVGATPLSSSDSNGEDNEGSRDISSKGGGEDLFASPGETGVEAVANEIMGMVSPLLLVLGTSLIALLLIVLILVFLVIKFNARSRQQRQNQAKKCAEVTPEDKQVRLPGES</sequence>
<proteinExistence type="predicted"/>
<evidence type="ECO:0000256" key="2">
    <source>
        <dbReference type="SAM" id="Phobius"/>
    </source>
</evidence>
<evidence type="ECO:0000256" key="1">
    <source>
        <dbReference type="SAM" id="MobiDB-lite"/>
    </source>
</evidence>
<dbReference type="OrthoDB" id="10048737at2759"/>
<feature type="region of interest" description="Disordered" evidence="1">
    <location>
        <begin position="111"/>
        <end position="133"/>
    </location>
</feature>
<evidence type="ECO:0000313" key="4">
    <source>
        <dbReference type="Proteomes" id="UP000324222"/>
    </source>
</evidence>
<accession>A0A5B7DFG4</accession>
<feature type="region of interest" description="Disordered" evidence="1">
    <location>
        <begin position="1"/>
        <end position="58"/>
    </location>
</feature>
<keyword evidence="2" id="KW-0812">Transmembrane</keyword>
<keyword evidence="4" id="KW-1185">Reference proteome</keyword>